<gene>
    <name evidence="1" type="ORF">QJS10_CPB18g00288</name>
</gene>
<proteinExistence type="predicted"/>
<comment type="caution">
    <text evidence="1">The sequence shown here is derived from an EMBL/GenBank/DDBJ whole genome shotgun (WGS) entry which is preliminary data.</text>
</comment>
<evidence type="ECO:0000313" key="2">
    <source>
        <dbReference type="Proteomes" id="UP001180020"/>
    </source>
</evidence>
<accession>A0AAV9CL95</accession>
<dbReference type="EMBL" id="JAUJYO010000018">
    <property type="protein sequence ID" value="KAK1289231.1"/>
    <property type="molecule type" value="Genomic_DNA"/>
</dbReference>
<evidence type="ECO:0000313" key="1">
    <source>
        <dbReference type="EMBL" id="KAK1289231.1"/>
    </source>
</evidence>
<reference evidence="1" key="1">
    <citation type="journal article" date="2023" name="Nat. Commun.">
        <title>Diploid and tetraploid genomes of Acorus and the evolution of monocots.</title>
        <authorList>
            <person name="Ma L."/>
            <person name="Liu K.W."/>
            <person name="Li Z."/>
            <person name="Hsiao Y.Y."/>
            <person name="Qi Y."/>
            <person name="Fu T."/>
            <person name="Tang G.D."/>
            <person name="Zhang D."/>
            <person name="Sun W.H."/>
            <person name="Liu D.K."/>
            <person name="Li Y."/>
            <person name="Chen G.Z."/>
            <person name="Liu X.D."/>
            <person name="Liao X.Y."/>
            <person name="Jiang Y.T."/>
            <person name="Yu X."/>
            <person name="Hao Y."/>
            <person name="Huang J."/>
            <person name="Zhao X.W."/>
            <person name="Ke S."/>
            <person name="Chen Y.Y."/>
            <person name="Wu W.L."/>
            <person name="Hsu J.L."/>
            <person name="Lin Y.F."/>
            <person name="Huang M.D."/>
            <person name="Li C.Y."/>
            <person name="Huang L."/>
            <person name="Wang Z.W."/>
            <person name="Zhao X."/>
            <person name="Zhong W.Y."/>
            <person name="Peng D.H."/>
            <person name="Ahmad S."/>
            <person name="Lan S."/>
            <person name="Zhang J.S."/>
            <person name="Tsai W.C."/>
            <person name="Van de Peer Y."/>
            <person name="Liu Z.J."/>
        </authorList>
    </citation>
    <scope>NUCLEOTIDE SEQUENCE</scope>
    <source>
        <strain evidence="1">CP</strain>
    </source>
</reference>
<keyword evidence="2" id="KW-1185">Reference proteome</keyword>
<protein>
    <submittedName>
        <fullName evidence="1">Uncharacterized protein</fullName>
    </submittedName>
</protein>
<name>A0AAV9CL95_ACOCL</name>
<sequence length="177" mass="20042">MPTGTVSVQERALVMGLKVQDQSNISGFVNSVRGEFSRCGPFEQEDEEANLPGGGNDDIPLQTVQRQLEASDRHHRRKQRWKWWSAELLQRLGRGCLMIGCSRKLEVQREFCWKTNKLGRGGVAQAFTVRTRMAIGQGYGRNCRPFVHDGSNHRREKILTKRRRCIEGGGSCIRGGE</sequence>
<reference evidence="1" key="2">
    <citation type="submission" date="2023-06" db="EMBL/GenBank/DDBJ databases">
        <authorList>
            <person name="Ma L."/>
            <person name="Liu K.-W."/>
            <person name="Li Z."/>
            <person name="Hsiao Y.-Y."/>
            <person name="Qi Y."/>
            <person name="Fu T."/>
            <person name="Tang G."/>
            <person name="Zhang D."/>
            <person name="Sun W.-H."/>
            <person name="Liu D.-K."/>
            <person name="Li Y."/>
            <person name="Chen G.-Z."/>
            <person name="Liu X.-D."/>
            <person name="Liao X.-Y."/>
            <person name="Jiang Y.-T."/>
            <person name="Yu X."/>
            <person name="Hao Y."/>
            <person name="Huang J."/>
            <person name="Zhao X.-W."/>
            <person name="Ke S."/>
            <person name="Chen Y.-Y."/>
            <person name="Wu W.-L."/>
            <person name="Hsu J.-L."/>
            <person name="Lin Y.-F."/>
            <person name="Huang M.-D."/>
            <person name="Li C.-Y."/>
            <person name="Huang L."/>
            <person name="Wang Z.-W."/>
            <person name="Zhao X."/>
            <person name="Zhong W.-Y."/>
            <person name="Peng D.-H."/>
            <person name="Ahmad S."/>
            <person name="Lan S."/>
            <person name="Zhang J.-S."/>
            <person name="Tsai W.-C."/>
            <person name="Van De Peer Y."/>
            <person name="Liu Z.-J."/>
        </authorList>
    </citation>
    <scope>NUCLEOTIDE SEQUENCE</scope>
    <source>
        <strain evidence="1">CP</strain>
        <tissue evidence="1">Leaves</tissue>
    </source>
</reference>
<dbReference type="Proteomes" id="UP001180020">
    <property type="component" value="Unassembled WGS sequence"/>
</dbReference>
<dbReference type="AlphaFoldDB" id="A0AAV9CL95"/>
<organism evidence="1 2">
    <name type="scientific">Acorus calamus</name>
    <name type="common">Sweet flag</name>
    <dbReference type="NCBI Taxonomy" id="4465"/>
    <lineage>
        <taxon>Eukaryota</taxon>
        <taxon>Viridiplantae</taxon>
        <taxon>Streptophyta</taxon>
        <taxon>Embryophyta</taxon>
        <taxon>Tracheophyta</taxon>
        <taxon>Spermatophyta</taxon>
        <taxon>Magnoliopsida</taxon>
        <taxon>Liliopsida</taxon>
        <taxon>Acoraceae</taxon>
        <taxon>Acorus</taxon>
    </lineage>
</organism>